<comment type="caution">
    <text evidence="2">The sequence shown here is derived from an EMBL/GenBank/DDBJ whole genome shotgun (WGS) entry which is preliminary data.</text>
</comment>
<dbReference type="AlphaFoldDB" id="A0A815VEM7"/>
<evidence type="ECO:0000313" key="3">
    <source>
        <dbReference type="EMBL" id="CAF4394483.1"/>
    </source>
</evidence>
<dbReference type="EMBL" id="CAJOBC010090785">
    <property type="protein sequence ID" value="CAF4394483.1"/>
    <property type="molecule type" value="Genomic_DNA"/>
</dbReference>
<protein>
    <submittedName>
        <fullName evidence="2">Uncharacterized protein</fullName>
    </submittedName>
</protein>
<name>A0A815VEM7_9BILA</name>
<feature type="non-terminal residue" evidence="2">
    <location>
        <position position="1"/>
    </location>
</feature>
<feature type="compositionally biased region" description="Polar residues" evidence="1">
    <location>
        <begin position="29"/>
        <end position="41"/>
    </location>
</feature>
<accession>A0A815VEM7</accession>
<reference evidence="2" key="1">
    <citation type="submission" date="2021-02" db="EMBL/GenBank/DDBJ databases">
        <authorList>
            <person name="Nowell W R."/>
        </authorList>
    </citation>
    <scope>NUCLEOTIDE SEQUENCE</scope>
</reference>
<proteinExistence type="predicted"/>
<evidence type="ECO:0000313" key="2">
    <source>
        <dbReference type="EMBL" id="CAF1534811.1"/>
    </source>
</evidence>
<feature type="region of interest" description="Disordered" evidence="1">
    <location>
        <begin position="25"/>
        <end position="56"/>
    </location>
</feature>
<organism evidence="2 4">
    <name type="scientific">Didymodactylos carnosus</name>
    <dbReference type="NCBI Taxonomy" id="1234261"/>
    <lineage>
        <taxon>Eukaryota</taxon>
        <taxon>Metazoa</taxon>
        <taxon>Spiralia</taxon>
        <taxon>Gnathifera</taxon>
        <taxon>Rotifera</taxon>
        <taxon>Eurotatoria</taxon>
        <taxon>Bdelloidea</taxon>
        <taxon>Philodinida</taxon>
        <taxon>Philodinidae</taxon>
        <taxon>Didymodactylos</taxon>
    </lineage>
</organism>
<dbReference type="Proteomes" id="UP000663829">
    <property type="component" value="Unassembled WGS sequence"/>
</dbReference>
<sequence>ISAYLDPRTHASLTTEDKVHAKDLVIEQGKQTNLPSTNPDHSTQASSSTTTSKGDKDSKLYSFLKMTGMSTIFTGFGKSNSSALQSTTPQDKLEKFVKFPKVGRDSTSF</sequence>
<feature type="compositionally biased region" description="Low complexity" evidence="1">
    <location>
        <begin position="42"/>
        <end position="52"/>
    </location>
</feature>
<evidence type="ECO:0000313" key="4">
    <source>
        <dbReference type="Proteomes" id="UP000663829"/>
    </source>
</evidence>
<keyword evidence="4" id="KW-1185">Reference proteome</keyword>
<gene>
    <name evidence="2" type="ORF">GPM918_LOCUS38268</name>
    <name evidence="3" type="ORF">SRO942_LOCUS39079</name>
</gene>
<evidence type="ECO:0000256" key="1">
    <source>
        <dbReference type="SAM" id="MobiDB-lite"/>
    </source>
</evidence>
<dbReference type="Proteomes" id="UP000681722">
    <property type="component" value="Unassembled WGS sequence"/>
</dbReference>
<dbReference type="EMBL" id="CAJNOQ010025188">
    <property type="protein sequence ID" value="CAF1534811.1"/>
    <property type="molecule type" value="Genomic_DNA"/>
</dbReference>